<dbReference type="PROSITE" id="PS50894">
    <property type="entry name" value="HPT"/>
    <property type="match status" value="1"/>
</dbReference>
<keyword evidence="5 13" id="KW-0597">Phosphoprotein</keyword>
<dbReference type="InterPro" id="IPR003594">
    <property type="entry name" value="HATPase_dom"/>
</dbReference>
<keyword evidence="6 14" id="KW-0812">Transmembrane</keyword>
<dbReference type="SMART" id="SM00388">
    <property type="entry name" value="HisKA"/>
    <property type="match status" value="1"/>
</dbReference>
<dbReference type="InterPro" id="IPR008207">
    <property type="entry name" value="Sig_transdc_His_kin_Hpt_dom"/>
</dbReference>
<feature type="transmembrane region" description="Helical" evidence="14">
    <location>
        <begin position="152"/>
        <end position="174"/>
    </location>
</feature>
<dbReference type="InterPro" id="IPR033414">
    <property type="entry name" value="Sensor_dom"/>
</dbReference>
<keyword evidence="10" id="KW-0902">Two-component regulatory system</keyword>
<dbReference type="SUPFAM" id="SSF55874">
    <property type="entry name" value="ATPase domain of HSP90 chaperone/DNA topoisomerase II/histidine kinase"/>
    <property type="match status" value="1"/>
</dbReference>
<evidence type="ECO:0000313" key="19">
    <source>
        <dbReference type="Proteomes" id="UP000824366"/>
    </source>
</evidence>
<evidence type="ECO:0000256" key="4">
    <source>
        <dbReference type="ARBA" id="ARBA00022475"/>
    </source>
</evidence>
<dbReference type="Gene3D" id="6.10.340.10">
    <property type="match status" value="1"/>
</dbReference>
<dbReference type="SMART" id="SM00073">
    <property type="entry name" value="HPT"/>
    <property type="match status" value="1"/>
</dbReference>
<evidence type="ECO:0000256" key="11">
    <source>
        <dbReference type="ARBA" id="ARBA00023136"/>
    </source>
</evidence>
<dbReference type="SUPFAM" id="SSF47226">
    <property type="entry name" value="Histidine-containing phosphotransfer domain, HPT domain"/>
    <property type="match status" value="1"/>
</dbReference>
<keyword evidence="9 14" id="KW-1133">Transmembrane helix</keyword>
<dbReference type="SUPFAM" id="SSF52172">
    <property type="entry name" value="CheY-like"/>
    <property type="match status" value="1"/>
</dbReference>
<dbReference type="CDD" id="cd00082">
    <property type="entry name" value="HisKA"/>
    <property type="match status" value="1"/>
</dbReference>
<dbReference type="SMART" id="SM00448">
    <property type="entry name" value="REC"/>
    <property type="match status" value="1"/>
</dbReference>
<feature type="domain" description="Histidine kinase" evidence="15">
    <location>
        <begin position="269"/>
        <end position="489"/>
    </location>
</feature>
<dbReference type="Gene3D" id="1.10.287.130">
    <property type="match status" value="1"/>
</dbReference>
<evidence type="ECO:0000256" key="5">
    <source>
        <dbReference type="ARBA" id="ARBA00022553"/>
    </source>
</evidence>
<comment type="catalytic activity">
    <reaction evidence="1">
        <text>ATP + protein L-histidine = ADP + protein N-phospho-L-histidine.</text>
        <dbReference type="EC" id="2.7.13.3"/>
    </reaction>
</comment>
<evidence type="ECO:0000259" key="15">
    <source>
        <dbReference type="PROSITE" id="PS50109"/>
    </source>
</evidence>
<comment type="subcellular location">
    <subcellularLocation>
        <location evidence="2">Cell membrane</location>
        <topology evidence="2">Multi-pass membrane protein</topology>
    </subcellularLocation>
</comment>
<evidence type="ECO:0000256" key="8">
    <source>
        <dbReference type="ARBA" id="ARBA00022840"/>
    </source>
</evidence>
<dbReference type="InterPro" id="IPR003661">
    <property type="entry name" value="HisK_dim/P_dom"/>
</dbReference>
<evidence type="ECO:0000313" key="18">
    <source>
        <dbReference type="EMBL" id="BCO26647.1"/>
    </source>
</evidence>
<evidence type="ECO:0000256" key="14">
    <source>
        <dbReference type="SAM" id="Phobius"/>
    </source>
</evidence>
<dbReference type="Pfam" id="PF00512">
    <property type="entry name" value="HisKA"/>
    <property type="match status" value="1"/>
</dbReference>
<evidence type="ECO:0000256" key="1">
    <source>
        <dbReference type="ARBA" id="ARBA00000085"/>
    </source>
</evidence>
<dbReference type="InterPro" id="IPR011006">
    <property type="entry name" value="CheY-like_superfamily"/>
</dbReference>
<keyword evidence="8" id="KW-0067">ATP-binding</keyword>
<keyword evidence="18" id="KW-0418">Kinase</keyword>
<dbReference type="PROSITE" id="PS50110">
    <property type="entry name" value="RESPONSE_REGULATORY"/>
    <property type="match status" value="1"/>
</dbReference>
<proteinExistence type="predicted"/>
<evidence type="ECO:0000256" key="13">
    <source>
        <dbReference type="PROSITE-ProRule" id="PRU00169"/>
    </source>
</evidence>
<evidence type="ECO:0000259" key="16">
    <source>
        <dbReference type="PROSITE" id="PS50110"/>
    </source>
</evidence>
<evidence type="ECO:0000259" key="17">
    <source>
        <dbReference type="PROSITE" id="PS50894"/>
    </source>
</evidence>
<reference evidence="18 19" key="1">
    <citation type="journal article" date="2021" name="Microbiol. Spectr.">
        <title>A Single Bacterium Capable of Oxidation and Reduction of Iron at Circumneutral pH.</title>
        <authorList>
            <person name="Kato S."/>
            <person name="Ohkuma M."/>
        </authorList>
    </citation>
    <scope>NUCLEOTIDE SEQUENCE [LARGE SCALE GENOMIC DNA]</scope>
    <source>
        <strain evidence="18 19">MIZ03</strain>
    </source>
</reference>
<dbReference type="PROSITE" id="PS50109">
    <property type="entry name" value="HIS_KIN"/>
    <property type="match status" value="1"/>
</dbReference>
<protein>
    <recommendedName>
        <fullName evidence="3">histidine kinase</fullName>
        <ecNumber evidence="3">2.7.13.3</ecNumber>
    </recommendedName>
</protein>
<evidence type="ECO:0000256" key="6">
    <source>
        <dbReference type="ARBA" id="ARBA00022692"/>
    </source>
</evidence>
<dbReference type="SMART" id="SM00387">
    <property type="entry name" value="HATPase_c"/>
    <property type="match status" value="1"/>
</dbReference>
<dbReference type="Pfam" id="PF02518">
    <property type="entry name" value="HATPase_c"/>
    <property type="match status" value="1"/>
</dbReference>
<dbReference type="InterPro" id="IPR005467">
    <property type="entry name" value="His_kinase_dom"/>
</dbReference>
<dbReference type="Pfam" id="PF17149">
    <property type="entry name" value="CHASE5"/>
    <property type="match status" value="1"/>
</dbReference>
<dbReference type="Pfam" id="PF01627">
    <property type="entry name" value="Hpt"/>
    <property type="match status" value="1"/>
</dbReference>
<accession>A0ABM7MK13</accession>
<name>A0ABM7MK13_9BURK</name>
<dbReference type="InterPro" id="IPR036641">
    <property type="entry name" value="HPT_dom_sf"/>
</dbReference>
<dbReference type="CDD" id="cd17546">
    <property type="entry name" value="REC_hyHK_CKI1_RcsC-like"/>
    <property type="match status" value="1"/>
</dbReference>
<dbReference type="GO" id="GO:0016301">
    <property type="term" value="F:kinase activity"/>
    <property type="evidence" value="ECO:0007669"/>
    <property type="project" value="UniProtKB-KW"/>
</dbReference>
<dbReference type="PRINTS" id="PR00344">
    <property type="entry name" value="BCTRLSENSOR"/>
</dbReference>
<keyword evidence="4" id="KW-1003">Cell membrane</keyword>
<keyword evidence="7" id="KW-0547">Nucleotide-binding</keyword>
<keyword evidence="19" id="KW-1185">Reference proteome</keyword>
<evidence type="ECO:0000256" key="7">
    <source>
        <dbReference type="ARBA" id="ARBA00022741"/>
    </source>
</evidence>
<evidence type="ECO:0000256" key="9">
    <source>
        <dbReference type="ARBA" id="ARBA00022989"/>
    </source>
</evidence>
<dbReference type="Pfam" id="PF00072">
    <property type="entry name" value="Response_reg"/>
    <property type="match status" value="1"/>
</dbReference>
<dbReference type="Gene3D" id="1.20.120.160">
    <property type="entry name" value="HPT domain"/>
    <property type="match status" value="1"/>
</dbReference>
<sequence>MWWASKLRPSRLALLLATYVILFGSFVALVMTATELLTTRSQDRQQIDERMQQVQLAYVESIVENLWVMDQERLKTQLNGITHLPDFVMAEIRVDGQPFLSQGKPLEGPGITHTFDLQRLHRGQWQTIGELVVSASYDNAYQRTLDRLLTSLLTNAIVITLVTIFMLVIFYRLIGRHIERIAQYAMNQTNPHDSSVLTLQRRQPTNEDELTILTTAINTMRERLLAFSRAESQRANELEKLVAQRTDQLAKAKETAEAASRAKSEFLANMSHEIRTPMNAIIGLTHLLRRAHTTPEQAERLIKIDSAANHLLSIINDILDISKIEAGKLELEQTNFALGSVLDHVQSLISDQARAKGLTVMVDPDGVPLWLRGDPTRLRQALFNYTSNAIKFTEHGGVTLRAILKEDRGDDILVRFEVQDTGIGIGPQQMTSLFSTFKQADASTTRKYGGTGLGLAITRHLADLMGGEVGVESQPGRGSTFWFTALLGRGRGIMPLTTPDEAAQDAEIELRRRHTGAHILLAEDNATNREVALELLHGMGLAVDVAVDGREALDKASMIDYDLILMDVQMPHMDGLDATRAIRALPGRTNTPILAMTANAFDEDRLACKQAGMNDHVAKPVDPDVLVKVLLHWLPKAGETLHDVSTAPTPERLRESERILAAQLSRLPGLDVKAGLKVVSGKLAAYQRVLRLFADGHAQDAATLREHFQRQAFQEAERTAHALKGSAGNIGATGIQHLAAELQQALKTMALDQAHALLDQITAALPLLIDGIRTLLPEPPMSETTTAEKPAPLTGHLIARELELLLDAGDISARRYFEQHQQALADAIGASAAEAIGQQIGKYAYDDALALLRLNK</sequence>
<keyword evidence="18" id="KW-0808">Transferase</keyword>
<evidence type="ECO:0000256" key="12">
    <source>
        <dbReference type="PROSITE-ProRule" id="PRU00110"/>
    </source>
</evidence>
<evidence type="ECO:0000256" key="3">
    <source>
        <dbReference type="ARBA" id="ARBA00012438"/>
    </source>
</evidence>
<gene>
    <name evidence="18" type="ORF">MIZ03_1530</name>
</gene>
<dbReference type="PANTHER" id="PTHR45339:SF1">
    <property type="entry name" value="HYBRID SIGNAL TRANSDUCTION HISTIDINE KINASE J"/>
    <property type="match status" value="1"/>
</dbReference>
<feature type="modified residue" description="Phosphohistidine" evidence="12">
    <location>
        <position position="721"/>
    </location>
</feature>
<keyword evidence="11 14" id="KW-0472">Membrane</keyword>
<dbReference type="RefSeq" id="WP_223910440.1">
    <property type="nucleotide sequence ID" value="NZ_AP024238.1"/>
</dbReference>
<dbReference type="InterPro" id="IPR036890">
    <property type="entry name" value="HATPase_C_sf"/>
</dbReference>
<dbReference type="CDD" id="cd16922">
    <property type="entry name" value="HATPase_EvgS-ArcB-TorS-like"/>
    <property type="match status" value="1"/>
</dbReference>
<dbReference type="CDD" id="cd00088">
    <property type="entry name" value="HPT"/>
    <property type="match status" value="1"/>
</dbReference>
<evidence type="ECO:0000256" key="2">
    <source>
        <dbReference type="ARBA" id="ARBA00004651"/>
    </source>
</evidence>
<dbReference type="EC" id="2.7.13.3" evidence="3"/>
<evidence type="ECO:0000256" key="10">
    <source>
        <dbReference type="ARBA" id="ARBA00023012"/>
    </source>
</evidence>
<organism evidence="18 19">
    <name type="scientific">Rhodoferax lithotrophicus</name>
    <dbReference type="NCBI Taxonomy" id="2798804"/>
    <lineage>
        <taxon>Bacteria</taxon>
        <taxon>Pseudomonadati</taxon>
        <taxon>Pseudomonadota</taxon>
        <taxon>Betaproteobacteria</taxon>
        <taxon>Burkholderiales</taxon>
        <taxon>Comamonadaceae</taxon>
        <taxon>Rhodoferax</taxon>
    </lineage>
</organism>
<dbReference type="Gene3D" id="3.30.565.10">
    <property type="entry name" value="Histidine kinase-like ATPase, C-terminal domain"/>
    <property type="match status" value="1"/>
</dbReference>
<feature type="domain" description="Response regulatory" evidence="16">
    <location>
        <begin position="518"/>
        <end position="634"/>
    </location>
</feature>
<dbReference type="Proteomes" id="UP000824366">
    <property type="component" value="Chromosome"/>
</dbReference>
<dbReference type="InterPro" id="IPR004358">
    <property type="entry name" value="Sig_transdc_His_kin-like_C"/>
</dbReference>
<feature type="modified residue" description="4-aspartylphosphate" evidence="13">
    <location>
        <position position="567"/>
    </location>
</feature>
<dbReference type="InterPro" id="IPR036097">
    <property type="entry name" value="HisK_dim/P_sf"/>
</dbReference>
<dbReference type="EMBL" id="AP024238">
    <property type="protein sequence ID" value="BCO26647.1"/>
    <property type="molecule type" value="Genomic_DNA"/>
</dbReference>
<dbReference type="PANTHER" id="PTHR45339">
    <property type="entry name" value="HYBRID SIGNAL TRANSDUCTION HISTIDINE KINASE J"/>
    <property type="match status" value="1"/>
</dbReference>
<dbReference type="InterPro" id="IPR001789">
    <property type="entry name" value="Sig_transdc_resp-reg_receiver"/>
</dbReference>
<dbReference type="Gene3D" id="3.40.50.2300">
    <property type="match status" value="1"/>
</dbReference>
<dbReference type="SUPFAM" id="SSF47384">
    <property type="entry name" value="Homodimeric domain of signal transducing histidine kinase"/>
    <property type="match status" value="1"/>
</dbReference>
<feature type="domain" description="HPt" evidence="17">
    <location>
        <begin position="682"/>
        <end position="775"/>
    </location>
</feature>